<proteinExistence type="predicted"/>
<gene>
    <name evidence="1" type="ORF">GSOID_T00026061001</name>
</gene>
<dbReference type="Proteomes" id="UP000011014">
    <property type="component" value="Unassembled WGS sequence"/>
</dbReference>
<feature type="non-terminal residue" evidence="1">
    <location>
        <position position="1"/>
    </location>
</feature>
<reference evidence="1" key="1">
    <citation type="journal article" date="2010" name="Science">
        <title>Plasticity of animal genome architecture unmasked by rapid evolution of a pelagic tunicate.</title>
        <authorList>
            <person name="Denoeud F."/>
            <person name="Henriet S."/>
            <person name="Mungpakdee S."/>
            <person name="Aury J.M."/>
            <person name="Da Silva C."/>
            <person name="Brinkmann H."/>
            <person name="Mikhaleva J."/>
            <person name="Olsen L.C."/>
            <person name="Jubin C."/>
            <person name="Canestro C."/>
            <person name="Bouquet J.M."/>
            <person name="Danks G."/>
            <person name="Poulain J."/>
            <person name="Campsteijn C."/>
            <person name="Adamski M."/>
            <person name="Cross I."/>
            <person name="Yadetie F."/>
            <person name="Muffato M."/>
            <person name="Louis A."/>
            <person name="Butcher S."/>
            <person name="Tsagkogeorga G."/>
            <person name="Konrad A."/>
            <person name="Singh S."/>
            <person name="Jensen M.F."/>
            <person name="Cong E.H."/>
            <person name="Eikeseth-Otteraa H."/>
            <person name="Noel B."/>
            <person name="Anthouard V."/>
            <person name="Porcel B.M."/>
            <person name="Kachouri-Lafond R."/>
            <person name="Nishino A."/>
            <person name="Ugolini M."/>
            <person name="Chourrout P."/>
            <person name="Nishida H."/>
            <person name="Aasland R."/>
            <person name="Huzurbazar S."/>
            <person name="Westhof E."/>
            <person name="Delsuc F."/>
            <person name="Lehrach H."/>
            <person name="Reinhardt R."/>
            <person name="Weissenbach J."/>
            <person name="Roy S.W."/>
            <person name="Artiguenave F."/>
            <person name="Postlethwait J.H."/>
            <person name="Manak J.R."/>
            <person name="Thompson E.M."/>
            <person name="Jaillon O."/>
            <person name="Du Pasquier L."/>
            <person name="Boudinot P."/>
            <person name="Liberles D.A."/>
            <person name="Volff J.N."/>
            <person name="Philippe H."/>
            <person name="Lenhard B."/>
            <person name="Roest Crollius H."/>
            <person name="Wincker P."/>
            <person name="Chourrout D."/>
        </authorList>
    </citation>
    <scope>NUCLEOTIDE SEQUENCE [LARGE SCALE GENOMIC DNA]</scope>
</reference>
<protein>
    <submittedName>
        <fullName evidence="1">Uncharacterized protein</fullName>
    </submittedName>
</protein>
<dbReference type="EMBL" id="FN657096">
    <property type="protein sequence ID" value="CBY42376.1"/>
    <property type="molecule type" value="Genomic_DNA"/>
</dbReference>
<dbReference type="AlphaFoldDB" id="E4Z3U8"/>
<accession>E4Z3U8</accession>
<sequence length="198" mass="21656">RRDSHFVERQILGLKILRSIRSGVVFSVKTDKVDGSVSVVGPDESTSDGVDGDGSRIVKTGHDANSIFSKLVCHENCTVLCIRPINIFRKPVDCHTVWLVNIVRNESSCARRTVERSDVDSNMAVDNISKVHFIFVQICSDSNSMTWNVADAVFSINVGLKQTDSVNLRSVSNQHKNILICKLAGILSISAVQTGASL</sequence>
<evidence type="ECO:0000313" key="1">
    <source>
        <dbReference type="EMBL" id="CBY42376.1"/>
    </source>
</evidence>
<organism evidence="1">
    <name type="scientific">Oikopleura dioica</name>
    <name type="common">Tunicate</name>
    <dbReference type="NCBI Taxonomy" id="34765"/>
    <lineage>
        <taxon>Eukaryota</taxon>
        <taxon>Metazoa</taxon>
        <taxon>Chordata</taxon>
        <taxon>Tunicata</taxon>
        <taxon>Appendicularia</taxon>
        <taxon>Copelata</taxon>
        <taxon>Oikopleuridae</taxon>
        <taxon>Oikopleura</taxon>
    </lineage>
</organism>
<name>E4Z3U8_OIKDI</name>